<evidence type="ECO:0000259" key="4">
    <source>
        <dbReference type="Pfam" id="PF08698"/>
    </source>
</evidence>
<dbReference type="VEuPathDB" id="VectorBase:PPAPM1_004357"/>
<dbReference type="Pfam" id="PF08698">
    <property type="entry name" value="Fcf2"/>
    <property type="match status" value="1"/>
</dbReference>
<evidence type="ECO:0000256" key="2">
    <source>
        <dbReference type="ARBA" id="ARBA00023242"/>
    </source>
</evidence>
<proteinExistence type="predicted"/>
<dbReference type="GO" id="GO:0003723">
    <property type="term" value="F:RNA binding"/>
    <property type="evidence" value="ECO:0007669"/>
    <property type="project" value="TreeGrafter"/>
</dbReference>
<name>A0A1B0DFJ0_PHLPP</name>
<evidence type="ECO:0000256" key="1">
    <source>
        <dbReference type="ARBA" id="ARBA00004604"/>
    </source>
</evidence>
<dbReference type="GO" id="GO:0005730">
    <property type="term" value="C:nucleolus"/>
    <property type="evidence" value="ECO:0007669"/>
    <property type="project" value="UniProtKB-SubCell"/>
</dbReference>
<dbReference type="PANTHER" id="PTHR21686:SF12">
    <property type="entry name" value="DEOXYNUCLEOTIDYLTRANSFERASE TERMINAL-INTERACTING PROTEIN 2"/>
    <property type="match status" value="1"/>
</dbReference>
<reference evidence="5" key="1">
    <citation type="submission" date="2022-08" db="UniProtKB">
        <authorList>
            <consortium name="EnsemblMetazoa"/>
        </authorList>
    </citation>
    <scope>IDENTIFICATION</scope>
    <source>
        <strain evidence="5">Israel</strain>
    </source>
</reference>
<dbReference type="EMBL" id="AJVK01033439">
    <property type="status" value="NOT_ANNOTATED_CDS"/>
    <property type="molecule type" value="Genomic_DNA"/>
</dbReference>
<dbReference type="VEuPathDB" id="VectorBase:PPAI006801"/>
<dbReference type="InterPro" id="IPR014810">
    <property type="entry name" value="Fcf2_C"/>
</dbReference>
<accession>A0A1B0DFJ0</accession>
<protein>
    <recommendedName>
        <fullName evidence="4">Fcf2 pre-rRNA processing C-terminal domain-containing protein</fullName>
    </recommendedName>
</protein>
<evidence type="ECO:0000313" key="6">
    <source>
        <dbReference type="Proteomes" id="UP000092462"/>
    </source>
</evidence>
<feature type="compositionally biased region" description="Basic residues" evidence="3">
    <location>
        <begin position="85"/>
        <end position="94"/>
    </location>
</feature>
<dbReference type="Proteomes" id="UP000092462">
    <property type="component" value="Unassembled WGS sequence"/>
</dbReference>
<dbReference type="GO" id="GO:0006396">
    <property type="term" value="P:RNA processing"/>
    <property type="evidence" value="ECO:0007669"/>
    <property type="project" value="TreeGrafter"/>
</dbReference>
<evidence type="ECO:0000256" key="3">
    <source>
        <dbReference type="SAM" id="MobiDB-lite"/>
    </source>
</evidence>
<keyword evidence="6" id="KW-1185">Reference proteome</keyword>
<keyword evidence="2" id="KW-0539">Nucleus</keyword>
<feature type="compositionally biased region" description="Basic and acidic residues" evidence="3">
    <location>
        <begin position="205"/>
        <end position="214"/>
    </location>
</feature>
<comment type="subcellular location">
    <subcellularLocation>
        <location evidence="1">Nucleus</location>
        <location evidence="1">Nucleolus</location>
    </subcellularLocation>
</comment>
<feature type="region of interest" description="Disordered" evidence="3">
    <location>
        <begin position="205"/>
        <end position="224"/>
    </location>
</feature>
<dbReference type="AlphaFoldDB" id="A0A1B0DFJ0"/>
<feature type="compositionally biased region" description="Basic residues" evidence="3">
    <location>
        <begin position="215"/>
        <end position="224"/>
    </location>
</feature>
<evidence type="ECO:0000313" key="5">
    <source>
        <dbReference type="EnsemblMetazoa" id="PPAI006801-PA"/>
    </source>
</evidence>
<feature type="region of interest" description="Disordered" evidence="3">
    <location>
        <begin position="79"/>
        <end position="100"/>
    </location>
</feature>
<dbReference type="PANTHER" id="PTHR21686">
    <property type="entry name" value="DEOXYNUCLEOTIDYLTRANSFERASE TERMINAL-INTERACTING PROTEIN 2"/>
    <property type="match status" value="1"/>
</dbReference>
<dbReference type="InterPro" id="IPR039883">
    <property type="entry name" value="Fcf2/DNTTIP2"/>
</dbReference>
<organism evidence="5 6">
    <name type="scientific">Phlebotomus papatasi</name>
    <name type="common">Sandfly</name>
    <dbReference type="NCBI Taxonomy" id="29031"/>
    <lineage>
        <taxon>Eukaryota</taxon>
        <taxon>Metazoa</taxon>
        <taxon>Ecdysozoa</taxon>
        <taxon>Arthropoda</taxon>
        <taxon>Hexapoda</taxon>
        <taxon>Insecta</taxon>
        <taxon>Pterygota</taxon>
        <taxon>Neoptera</taxon>
        <taxon>Endopterygota</taxon>
        <taxon>Diptera</taxon>
        <taxon>Nematocera</taxon>
        <taxon>Psychodoidea</taxon>
        <taxon>Psychodidae</taxon>
        <taxon>Phlebotomus</taxon>
        <taxon>Phlebotomus</taxon>
    </lineage>
</organism>
<feature type="domain" description="Fcf2 pre-rRNA processing C-terminal" evidence="4">
    <location>
        <begin position="100"/>
        <end position="193"/>
    </location>
</feature>
<dbReference type="EnsemblMetazoa" id="PPAI006801-RA">
    <property type="protein sequence ID" value="PPAI006801-PA"/>
    <property type="gene ID" value="PPAI006801"/>
</dbReference>
<sequence>MSLSLTPDISIESLGLTGKLFSDDLPKKSKQTPKKDELDDFCAFMGIESALCSSKSPVDTQSRDLLKIDVEKELQTTGNQEILQRHSRSQKKKLNKEMREKQKGKEWFNLPATEVTDEIKNDLKVLQMRSVLDPKHFYKKNDLKVLPKYFQVGQYLDSPLDYHQEKHVKKSKKRSIVDDLLKDAEFQKRIKRKYKEIAAKEKPFYRNKKSGESKKFRKEKKKKK</sequence>